<name>A0A4R2LLE2_9FIRM</name>
<reference evidence="1 2" key="1">
    <citation type="submission" date="2019-03" db="EMBL/GenBank/DDBJ databases">
        <title>Genomic Encyclopedia of Type Strains, Phase IV (KMG-IV): sequencing the most valuable type-strain genomes for metagenomic binning, comparative biology and taxonomic classification.</title>
        <authorList>
            <person name="Goeker M."/>
        </authorList>
    </citation>
    <scope>NUCLEOTIDE SEQUENCE [LARGE SCALE GENOMIC DNA]</scope>
    <source>
        <strain evidence="1 2">DSM 28559</strain>
    </source>
</reference>
<gene>
    <name evidence="1" type="ORF">EV212_101307</name>
</gene>
<dbReference type="RefSeq" id="WP_132087808.1">
    <property type="nucleotide sequence ID" value="NZ_JANKAQ010000002.1"/>
</dbReference>
<organism evidence="1 2">
    <name type="scientific">Frisingicoccus caecimuris</name>
    <dbReference type="NCBI Taxonomy" id="1796636"/>
    <lineage>
        <taxon>Bacteria</taxon>
        <taxon>Bacillati</taxon>
        <taxon>Bacillota</taxon>
        <taxon>Clostridia</taxon>
        <taxon>Lachnospirales</taxon>
        <taxon>Lachnospiraceae</taxon>
        <taxon>Frisingicoccus</taxon>
    </lineage>
</organism>
<comment type="caution">
    <text evidence="1">The sequence shown here is derived from an EMBL/GenBank/DDBJ whole genome shotgun (WGS) entry which is preliminary data.</text>
</comment>
<keyword evidence="2" id="KW-1185">Reference proteome</keyword>
<accession>A0A4R2LLE2</accession>
<protein>
    <submittedName>
        <fullName evidence="1">Uncharacterized protein</fullName>
    </submittedName>
</protein>
<evidence type="ECO:0000313" key="2">
    <source>
        <dbReference type="Proteomes" id="UP000295711"/>
    </source>
</evidence>
<sequence length="275" mass="31233">MSVDDIYKCIEQEPEISTIYVDPGRTNTKDKIIGINTEDKVQNEGSVTYDIRFEAYVPGENERIKLIINIESQKDFYPGYPIISRGIYYGARMVSAQNGVEFREPDYGDIKKVYSIWICMGAPKYIGNALSIYEIHKTDVIGKIPDISEDYDKMCIVMICLNEKSRVKNAFFNMMNTLLSATLDVRTKKQILQDEYEIPMNDGLGKEVDLMCNLSEYVWERGVEAGIQTGIQTGREETIRTIVKKLLGIGSVSDEIIMEAVGITGDELEKIRVQM</sequence>
<dbReference type="AlphaFoldDB" id="A0A4R2LLE2"/>
<proteinExistence type="predicted"/>
<dbReference type="EMBL" id="SLXA01000001">
    <property type="protein sequence ID" value="TCO86517.1"/>
    <property type="molecule type" value="Genomic_DNA"/>
</dbReference>
<evidence type="ECO:0000313" key="1">
    <source>
        <dbReference type="EMBL" id="TCO86517.1"/>
    </source>
</evidence>
<dbReference type="OrthoDB" id="1663583at2"/>
<dbReference type="Proteomes" id="UP000295711">
    <property type="component" value="Unassembled WGS sequence"/>
</dbReference>